<evidence type="ECO:0000313" key="1">
    <source>
        <dbReference type="EMBL" id="GAH87417.1"/>
    </source>
</evidence>
<organism evidence="1">
    <name type="scientific">marine sediment metagenome</name>
    <dbReference type="NCBI Taxonomy" id="412755"/>
    <lineage>
        <taxon>unclassified sequences</taxon>
        <taxon>metagenomes</taxon>
        <taxon>ecological metagenomes</taxon>
    </lineage>
</organism>
<feature type="non-terminal residue" evidence="1">
    <location>
        <position position="97"/>
    </location>
</feature>
<reference evidence="1" key="1">
    <citation type="journal article" date="2014" name="Front. Microbiol.">
        <title>High frequency of phylogenetically diverse reductive dehalogenase-homologous genes in deep subseafloor sedimentary metagenomes.</title>
        <authorList>
            <person name="Kawai M."/>
            <person name="Futagami T."/>
            <person name="Toyoda A."/>
            <person name="Takaki Y."/>
            <person name="Nishi S."/>
            <person name="Hori S."/>
            <person name="Arai W."/>
            <person name="Tsubouchi T."/>
            <person name="Morono Y."/>
            <person name="Uchiyama I."/>
            <person name="Ito T."/>
            <person name="Fujiyama A."/>
            <person name="Inagaki F."/>
            <person name="Takami H."/>
        </authorList>
    </citation>
    <scope>NUCLEOTIDE SEQUENCE</scope>
    <source>
        <strain evidence="1">Expedition CK06-06</strain>
    </source>
</reference>
<sequence>MADPEEEKDETLQEVLDKYQLSSDYRTSEEFETNLNRWKDYYNGTSEETKDREAQKRSAILPPWPKTTVNHLLARFILTICGQKPYFSTAPLNKKSI</sequence>
<name>X1J0B8_9ZZZZ</name>
<protein>
    <submittedName>
        <fullName evidence="1">Uncharacterized protein</fullName>
    </submittedName>
</protein>
<dbReference type="AlphaFoldDB" id="X1J0B8"/>
<gene>
    <name evidence="1" type="ORF">S03H2_60104</name>
</gene>
<dbReference type="EMBL" id="BARU01038704">
    <property type="protein sequence ID" value="GAH87417.1"/>
    <property type="molecule type" value="Genomic_DNA"/>
</dbReference>
<accession>X1J0B8</accession>
<proteinExistence type="predicted"/>
<comment type="caution">
    <text evidence="1">The sequence shown here is derived from an EMBL/GenBank/DDBJ whole genome shotgun (WGS) entry which is preliminary data.</text>
</comment>